<evidence type="ECO:0000256" key="1">
    <source>
        <dbReference type="SAM" id="SignalP"/>
    </source>
</evidence>
<evidence type="ECO:0000313" key="2">
    <source>
        <dbReference type="EMBL" id="GAA0861178.1"/>
    </source>
</evidence>
<proteinExistence type="predicted"/>
<name>A0ABN1LWI7_9SPHN</name>
<evidence type="ECO:0000313" key="3">
    <source>
        <dbReference type="Proteomes" id="UP001500738"/>
    </source>
</evidence>
<dbReference type="Proteomes" id="UP001500738">
    <property type="component" value="Unassembled WGS sequence"/>
</dbReference>
<comment type="caution">
    <text evidence="2">The sequence shown here is derived from an EMBL/GenBank/DDBJ whole genome shotgun (WGS) entry which is preliminary data.</text>
</comment>
<protein>
    <submittedName>
        <fullName evidence="2">Uncharacterized protein</fullName>
    </submittedName>
</protein>
<feature type="chain" id="PRO_5046101185" evidence="1">
    <location>
        <begin position="24"/>
        <end position="447"/>
    </location>
</feature>
<reference evidence="2 3" key="1">
    <citation type="journal article" date="2019" name="Int. J. Syst. Evol. Microbiol.">
        <title>The Global Catalogue of Microorganisms (GCM) 10K type strain sequencing project: providing services to taxonomists for standard genome sequencing and annotation.</title>
        <authorList>
            <consortium name="The Broad Institute Genomics Platform"/>
            <consortium name="The Broad Institute Genome Sequencing Center for Infectious Disease"/>
            <person name="Wu L."/>
            <person name="Ma J."/>
        </authorList>
    </citation>
    <scope>NUCLEOTIDE SEQUENCE [LARGE SCALE GENOMIC DNA]</scope>
    <source>
        <strain evidence="2 3">JCM 15910</strain>
    </source>
</reference>
<sequence>MTGGRLRVAALLLPLLAMAQSQAAARAAEWPREVQAVYDGLKQECRAEGGKFVADRAAFATQTEVTNDGKPDWIIAYAATRCTTSGYSAWCGTAGCVIGILGSGPAGLREIFNDNLRDWKVVAVDAKRKGLETSVHGSVCGGVGAEICMQTLVWNGKKWAVAKQRRWTDADYAAAENGEAGGGAPPPMHAARWQFGGSGMGAIAATTDHPDFVALGLRCQPGGGVYMTMMPKPGLALPAAGQALLVDFKGSANGDYDAVQSLVQEPGKPDLSGPLDPGVEQLLVGADTGLELMASTDGGDEWRDLNYMSLAGSTAAIRSLRQQCAGAAGASAGQQSVGKKAAPPLGIVPGYYVLESESCAAPSFEAVYYDGRRLGLMRGGGAPGSENENIVGPLGPVEKSGKAFFLPEWEMEVKILSPTRIQLTIQDTEAPRRWCSDSQIGAKWKAR</sequence>
<gene>
    <name evidence="2" type="ORF">GCM10009115_02770</name>
</gene>
<keyword evidence="3" id="KW-1185">Reference proteome</keyword>
<dbReference type="EMBL" id="BAAAFE010000002">
    <property type="protein sequence ID" value="GAA0861178.1"/>
    <property type="molecule type" value="Genomic_DNA"/>
</dbReference>
<keyword evidence="1" id="KW-0732">Signal</keyword>
<feature type="signal peptide" evidence="1">
    <location>
        <begin position="1"/>
        <end position="23"/>
    </location>
</feature>
<organism evidence="2 3">
    <name type="scientific">Sphingopyxis soli</name>
    <dbReference type="NCBI Taxonomy" id="592051"/>
    <lineage>
        <taxon>Bacteria</taxon>
        <taxon>Pseudomonadati</taxon>
        <taxon>Pseudomonadota</taxon>
        <taxon>Alphaproteobacteria</taxon>
        <taxon>Sphingomonadales</taxon>
        <taxon>Sphingomonadaceae</taxon>
        <taxon>Sphingopyxis</taxon>
    </lineage>
</organism>
<dbReference type="RefSeq" id="WP_215352643.1">
    <property type="nucleotide sequence ID" value="NZ_BAAAFE010000002.1"/>
</dbReference>
<accession>A0ABN1LWI7</accession>